<dbReference type="Pfam" id="PF19979">
    <property type="entry name" value="DUF6415"/>
    <property type="match status" value="1"/>
</dbReference>
<feature type="region of interest" description="Disordered" evidence="1">
    <location>
        <begin position="1"/>
        <end position="20"/>
    </location>
</feature>
<proteinExistence type="predicted"/>
<feature type="compositionally biased region" description="Polar residues" evidence="1">
    <location>
        <begin position="1"/>
        <end position="12"/>
    </location>
</feature>
<evidence type="ECO:0000313" key="2">
    <source>
        <dbReference type="EMBL" id="GGX33691.1"/>
    </source>
</evidence>
<dbReference type="Proteomes" id="UP000617743">
    <property type="component" value="Unassembled WGS sequence"/>
</dbReference>
<comment type="caution">
    <text evidence="2">The sequence shown here is derived from an EMBL/GenBank/DDBJ whole genome shotgun (WGS) entry which is preliminary data.</text>
</comment>
<accession>A0ABQ2XU34</accession>
<dbReference type="EMBL" id="BMWC01000018">
    <property type="protein sequence ID" value="GGX33691.1"/>
    <property type="molecule type" value="Genomic_DNA"/>
</dbReference>
<protein>
    <recommendedName>
        <fullName evidence="4">MarR family transcriptional regulator</fullName>
    </recommendedName>
</protein>
<dbReference type="RefSeq" id="WP_190054757.1">
    <property type="nucleotide sequence ID" value="NZ_BMWC01000018.1"/>
</dbReference>
<evidence type="ECO:0008006" key="4">
    <source>
        <dbReference type="Google" id="ProtNLM"/>
    </source>
</evidence>
<organism evidence="2 3">
    <name type="scientific">Streptomyces lomondensis</name>
    <dbReference type="NCBI Taxonomy" id="68229"/>
    <lineage>
        <taxon>Bacteria</taxon>
        <taxon>Bacillati</taxon>
        <taxon>Actinomycetota</taxon>
        <taxon>Actinomycetes</taxon>
        <taxon>Kitasatosporales</taxon>
        <taxon>Streptomycetaceae</taxon>
        <taxon>Streptomyces</taxon>
    </lineage>
</organism>
<evidence type="ECO:0000256" key="1">
    <source>
        <dbReference type="SAM" id="MobiDB-lite"/>
    </source>
</evidence>
<dbReference type="InterPro" id="IPR046300">
    <property type="entry name" value="DUF6415"/>
</dbReference>
<gene>
    <name evidence="2" type="ORF">GCM10010383_75010</name>
</gene>
<sequence>MSTKRQIPQGATMTDPPPPDLAVMRETTQIVLAFDSGPYPLLRDDELTALTDTLRRHIEVLAPEVEQAARRLPENAVTRHGALCCVSEARGKLRAPQVAFPPQAGTAMYARRLARVLVALCDHYETVSTGVVETPEQAAFVRLADHCLKCPTCRAMDDEGANLGLPCETHDRLYDEYREAWERARIGHRRPAEASA</sequence>
<evidence type="ECO:0000313" key="3">
    <source>
        <dbReference type="Proteomes" id="UP000617743"/>
    </source>
</evidence>
<reference evidence="3" key="1">
    <citation type="journal article" date="2019" name="Int. J. Syst. Evol. Microbiol.">
        <title>The Global Catalogue of Microorganisms (GCM) 10K type strain sequencing project: providing services to taxonomists for standard genome sequencing and annotation.</title>
        <authorList>
            <consortium name="The Broad Institute Genomics Platform"/>
            <consortium name="The Broad Institute Genome Sequencing Center for Infectious Disease"/>
            <person name="Wu L."/>
            <person name="Ma J."/>
        </authorList>
    </citation>
    <scope>NUCLEOTIDE SEQUENCE [LARGE SCALE GENOMIC DNA]</scope>
    <source>
        <strain evidence="3">JCM 4866</strain>
    </source>
</reference>
<keyword evidence="3" id="KW-1185">Reference proteome</keyword>
<name>A0ABQ2XU34_9ACTN</name>